<proteinExistence type="predicted"/>
<dbReference type="Proteomes" id="UP000652354">
    <property type="component" value="Unassembled WGS sequence"/>
</dbReference>
<comment type="caution">
    <text evidence="2">The sequence shown here is derived from an EMBL/GenBank/DDBJ whole genome shotgun (WGS) entry which is preliminary data.</text>
</comment>
<feature type="transmembrane region" description="Helical" evidence="1">
    <location>
        <begin position="340"/>
        <end position="357"/>
    </location>
</feature>
<keyword evidence="3" id="KW-1185">Reference proteome</keyword>
<feature type="transmembrane region" description="Helical" evidence="1">
    <location>
        <begin position="144"/>
        <end position="164"/>
    </location>
</feature>
<evidence type="ECO:0000256" key="1">
    <source>
        <dbReference type="SAM" id="Phobius"/>
    </source>
</evidence>
<dbReference type="Pfam" id="PF06772">
    <property type="entry name" value="LtrA"/>
    <property type="match status" value="1"/>
</dbReference>
<keyword evidence="1" id="KW-0472">Membrane</keyword>
<dbReference type="PANTHER" id="PTHR36840">
    <property type="entry name" value="BLL5714 PROTEIN"/>
    <property type="match status" value="1"/>
</dbReference>
<keyword evidence="1" id="KW-0812">Transmembrane</keyword>
<dbReference type="InterPro" id="IPR010640">
    <property type="entry name" value="Low_temperature_requirement_A"/>
</dbReference>
<dbReference type="AlphaFoldDB" id="A0A919Q0Z2"/>
<evidence type="ECO:0000313" key="3">
    <source>
        <dbReference type="Proteomes" id="UP000652354"/>
    </source>
</evidence>
<gene>
    <name evidence="2" type="ORF">Dac01nite_06630</name>
</gene>
<feature type="transmembrane region" description="Helical" evidence="1">
    <location>
        <begin position="279"/>
        <end position="301"/>
    </location>
</feature>
<accession>A0A919Q0Z2</accession>
<reference evidence="2" key="1">
    <citation type="submission" date="2021-01" db="EMBL/GenBank/DDBJ databases">
        <title>Whole genome shotgun sequence of Demequina activiva NBRC 110675.</title>
        <authorList>
            <person name="Komaki H."/>
            <person name="Tamura T."/>
        </authorList>
    </citation>
    <scope>NUCLEOTIDE SEQUENCE</scope>
    <source>
        <strain evidence="2">NBRC 110675</strain>
    </source>
</reference>
<dbReference type="RefSeq" id="WP_203653347.1">
    <property type="nucleotide sequence ID" value="NZ_BONR01000001.1"/>
</dbReference>
<dbReference type="PANTHER" id="PTHR36840:SF1">
    <property type="entry name" value="BLL5714 PROTEIN"/>
    <property type="match status" value="1"/>
</dbReference>
<feature type="transmembrane region" description="Helical" evidence="1">
    <location>
        <begin position="313"/>
        <end position="333"/>
    </location>
</feature>
<feature type="transmembrane region" description="Helical" evidence="1">
    <location>
        <begin position="208"/>
        <end position="226"/>
    </location>
</feature>
<feature type="transmembrane region" description="Helical" evidence="1">
    <location>
        <begin position="82"/>
        <end position="103"/>
    </location>
</feature>
<feature type="transmembrane region" description="Helical" evidence="1">
    <location>
        <begin position="363"/>
        <end position="382"/>
    </location>
</feature>
<dbReference type="EMBL" id="BONR01000001">
    <property type="protein sequence ID" value="GIG53911.1"/>
    <property type="molecule type" value="Genomic_DNA"/>
</dbReference>
<feature type="transmembrane region" description="Helical" evidence="1">
    <location>
        <begin position="49"/>
        <end position="70"/>
    </location>
</feature>
<keyword evidence="1" id="KW-1133">Transmembrane helix</keyword>
<sequence length="401" mass="42964">MNPRRWSLRAHLNDEDHSVTTMELLFDVVYVFAFVQVTTSIAADPSWRGVAQGLVMLAVLWWVWIAWTWLGNTVRADRGLPLAGFIVAMMTVFGISLTILGLWDAEGGSFAPVAFAALYMVIRVVHGAVYLFAARDDARLRRQIMLTAAAWVPAAALLIAGALLPPQQRLYWWAGTVALDVLATWVLSVRGPGWRVQSGAHFAERFDLLVILALGESVLGIGIAAADLEPSPALLGLGLLGALVAVALWWPYFKDVGPSLEGAMQEADRERKADIARDAYTYLHLPLLIGIILVAAGNKVAVAGLEDQGASTASALLVASGAAVFSATCAVLIRMAGGTWRWLVASAAFFALGAFWLPQLNSTVAIVVTVVVLAAVGIVTPARRHREPVAVEANAQGERPD</sequence>
<evidence type="ECO:0000313" key="2">
    <source>
        <dbReference type="EMBL" id="GIG53911.1"/>
    </source>
</evidence>
<feature type="transmembrane region" description="Helical" evidence="1">
    <location>
        <begin position="170"/>
        <end position="187"/>
    </location>
</feature>
<feature type="transmembrane region" description="Helical" evidence="1">
    <location>
        <begin position="109"/>
        <end position="132"/>
    </location>
</feature>
<feature type="transmembrane region" description="Helical" evidence="1">
    <location>
        <begin position="232"/>
        <end position="250"/>
    </location>
</feature>
<name>A0A919Q0Z2_9MICO</name>
<protein>
    <submittedName>
        <fullName evidence="2">Low temperature requirement protein A</fullName>
    </submittedName>
</protein>
<feature type="transmembrane region" description="Helical" evidence="1">
    <location>
        <begin position="21"/>
        <end position="43"/>
    </location>
</feature>
<organism evidence="2 3">
    <name type="scientific">Demequina activiva</name>
    <dbReference type="NCBI Taxonomy" id="1582364"/>
    <lineage>
        <taxon>Bacteria</taxon>
        <taxon>Bacillati</taxon>
        <taxon>Actinomycetota</taxon>
        <taxon>Actinomycetes</taxon>
        <taxon>Micrococcales</taxon>
        <taxon>Demequinaceae</taxon>
        <taxon>Demequina</taxon>
    </lineage>
</organism>